<dbReference type="OrthoDB" id="1809431at2"/>
<keyword evidence="2" id="KW-1185">Reference proteome</keyword>
<protein>
    <submittedName>
        <fullName evidence="1">Uncharacterized protein</fullName>
    </submittedName>
</protein>
<dbReference type="AlphaFoldDB" id="A0A1M6HWC2"/>
<dbReference type="EMBL" id="FQZM01000025">
    <property type="protein sequence ID" value="SHJ26519.1"/>
    <property type="molecule type" value="Genomic_DNA"/>
</dbReference>
<accession>A0A1M6HWC2</accession>
<sequence>MELETIEQFRNLVLKLGLPRTDMVLFGIVCPYCGKNDRIRSLEPPEELNEEDLGRINMDLYRRIWGELQPKDVLAVCKFCHNIMQLQGEAKKAIPLYEW</sequence>
<gene>
    <name evidence="1" type="ORF">SAMN02745219_02132</name>
</gene>
<evidence type="ECO:0000313" key="2">
    <source>
        <dbReference type="Proteomes" id="UP000184529"/>
    </source>
</evidence>
<dbReference type="Proteomes" id="UP000184529">
    <property type="component" value="Unassembled WGS sequence"/>
</dbReference>
<proteinExistence type="predicted"/>
<dbReference type="RefSeq" id="WP_072869515.1">
    <property type="nucleotide sequence ID" value="NZ_FQZM01000025.1"/>
</dbReference>
<name>A0A1M6HWC2_9FIRM</name>
<reference evidence="2" key="1">
    <citation type="submission" date="2016-11" db="EMBL/GenBank/DDBJ databases">
        <authorList>
            <person name="Varghese N."/>
            <person name="Submissions S."/>
        </authorList>
    </citation>
    <scope>NUCLEOTIDE SEQUENCE [LARGE SCALE GENOMIC DNA]</scope>
    <source>
        <strain evidence="2">DSM 16057</strain>
    </source>
</reference>
<organism evidence="1 2">
    <name type="scientific">Desulfofundulus thermosubterraneus DSM 16057</name>
    <dbReference type="NCBI Taxonomy" id="1121432"/>
    <lineage>
        <taxon>Bacteria</taxon>
        <taxon>Bacillati</taxon>
        <taxon>Bacillota</taxon>
        <taxon>Clostridia</taxon>
        <taxon>Eubacteriales</taxon>
        <taxon>Peptococcaceae</taxon>
        <taxon>Desulfofundulus</taxon>
    </lineage>
</organism>
<dbReference type="STRING" id="1121432.SAMN02745219_02132"/>
<evidence type="ECO:0000313" key="1">
    <source>
        <dbReference type="EMBL" id="SHJ26519.1"/>
    </source>
</evidence>